<dbReference type="EMBL" id="JBHLZU010000023">
    <property type="protein sequence ID" value="MFB9907690.1"/>
    <property type="molecule type" value="Genomic_DNA"/>
</dbReference>
<reference evidence="4 5" key="1">
    <citation type="submission" date="2024-09" db="EMBL/GenBank/DDBJ databases">
        <authorList>
            <person name="Sun Q."/>
            <person name="Mori K."/>
        </authorList>
    </citation>
    <scope>NUCLEOTIDE SEQUENCE [LARGE SCALE GENOMIC DNA]</scope>
    <source>
        <strain evidence="4 5">TBRC 7907</strain>
    </source>
</reference>
<name>A0ABV6A3G3_9PSEU</name>
<dbReference type="Pfam" id="PF01553">
    <property type="entry name" value="Acyltransferase"/>
    <property type="match status" value="1"/>
</dbReference>
<evidence type="ECO:0000313" key="5">
    <source>
        <dbReference type="Proteomes" id="UP001589693"/>
    </source>
</evidence>
<dbReference type="CDD" id="cd07989">
    <property type="entry name" value="LPLAT_AGPAT-like"/>
    <property type="match status" value="1"/>
</dbReference>
<feature type="domain" description="Phospholipid/glycerol acyltransferase" evidence="3">
    <location>
        <begin position="30"/>
        <end position="149"/>
    </location>
</feature>
<keyword evidence="5" id="KW-1185">Reference proteome</keyword>
<keyword evidence="2 4" id="KW-0012">Acyltransferase</keyword>
<evidence type="ECO:0000256" key="2">
    <source>
        <dbReference type="ARBA" id="ARBA00023315"/>
    </source>
</evidence>
<organism evidence="4 5">
    <name type="scientific">Allokutzneria oryzae</name>
    <dbReference type="NCBI Taxonomy" id="1378989"/>
    <lineage>
        <taxon>Bacteria</taxon>
        <taxon>Bacillati</taxon>
        <taxon>Actinomycetota</taxon>
        <taxon>Actinomycetes</taxon>
        <taxon>Pseudonocardiales</taxon>
        <taxon>Pseudonocardiaceae</taxon>
        <taxon>Allokutzneria</taxon>
    </lineage>
</organism>
<sequence>MPVRTIAFLARLVFRPHVRGTENVPPSGPVILASNHLSFVDSVVIGLVAPRRVAFLAKAEYFTRAGLRGRLTRRLFTALGAIPVERGTYHSARASLEASRRIVDAGNAFALYPEGTRSLDGRLYRGRTGVAWLALTTGAPVVPVGLRGTEKLHPVGARLPRPHRVTVHFGQPLAFPGRENSARARREVTDEVMTAIHALTDQPRATHYNESPPQAA</sequence>
<proteinExistence type="predicted"/>
<keyword evidence="1" id="KW-0808">Transferase</keyword>
<evidence type="ECO:0000313" key="4">
    <source>
        <dbReference type="EMBL" id="MFB9907690.1"/>
    </source>
</evidence>
<comment type="caution">
    <text evidence="4">The sequence shown here is derived from an EMBL/GenBank/DDBJ whole genome shotgun (WGS) entry which is preliminary data.</text>
</comment>
<dbReference type="PANTHER" id="PTHR10434:SF11">
    <property type="entry name" value="1-ACYL-SN-GLYCEROL-3-PHOSPHATE ACYLTRANSFERASE"/>
    <property type="match status" value="1"/>
</dbReference>
<accession>A0ABV6A3G3</accession>
<dbReference type="InterPro" id="IPR002123">
    <property type="entry name" value="Plipid/glycerol_acylTrfase"/>
</dbReference>
<dbReference type="SUPFAM" id="SSF69593">
    <property type="entry name" value="Glycerol-3-phosphate (1)-acyltransferase"/>
    <property type="match status" value="1"/>
</dbReference>
<gene>
    <name evidence="4" type="ORF">ACFFQA_27465</name>
</gene>
<dbReference type="PANTHER" id="PTHR10434">
    <property type="entry name" value="1-ACYL-SN-GLYCEROL-3-PHOSPHATE ACYLTRANSFERASE"/>
    <property type="match status" value="1"/>
</dbReference>
<dbReference type="SMART" id="SM00563">
    <property type="entry name" value="PlsC"/>
    <property type="match status" value="1"/>
</dbReference>
<protein>
    <submittedName>
        <fullName evidence="4">Lysophospholipid acyltransferase family protein</fullName>
    </submittedName>
</protein>
<evidence type="ECO:0000256" key="1">
    <source>
        <dbReference type="ARBA" id="ARBA00022679"/>
    </source>
</evidence>
<dbReference type="GO" id="GO:0016746">
    <property type="term" value="F:acyltransferase activity"/>
    <property type="evidence" value="ECO:0007669"/>
    <property type="project" value="UniProtKB-KW"/>
</dbReference>
<evidence type="ECO:0000259" key="3">
    <source>
        <dbReference type="SMART" id="SM00563"/>
    </source>
</evidence>
<dbReference type="Proteomes" id="UP001589693">
    <property type="component" value="Unassembled WGS sequence"/>
</dbReference>
<dbReference type="RefSeq" id="WP_377858300.1">
    <property type="nucleotide sequence ID" value="NZ_JBHLZU010000023.1"/>
</dbReference>